<dbReference type="AlphaFoldDB" id="A0A8U0HVL4"/>
<dbReference type="Pfam" id="PF13474">
    <property type="entry name" value="SnoaL_3"/>
    <property type="match status" value="1"/>
</dbReference>
<sequence length="151" mass="16997">MSATETVEEYYEALRRGEPLSPYFAEREDVVKFGISDRLVGHEAVAEGLRDQTRTTEDWLVESRNPRMVTPESSADSAGGSSVGESTTGESVAWFTDDVGLSWADDAGSRRSFDTRWSGVLEREDGEEETGERDDRRWQFVQMHVSAPREL</sequence>
<reference evidence="3 4" key="1">
    <citation type="submission" date="2022-04" db="EMBL/GenBank/DDBJ databases">
        <title>Diverse halophilic archaea isolated from saline environments.</title>
        <authorList>
            <person name="Cui H.-L."/>
        </authorList>
    </citation>
    <scope>NUCLEOTIDE SEQUENCE [LARGE SCALE GENOMIC DNA]</scope>
    <source>
        <strain evidence="3 4">XZYJT49</strain>
    </source>
</reference>
<evidence type="ECO:0000313" key="3">
    <source>
        <dbReference type="EMBL" id="UPV74736.1"/>
    </source>
</evidence>
<feature type="region of interest" description="Disordered" evidence="1">
    <location>
        <begin position="59"/>
        <end position="91"/>
    </location>
</feature>
<accession>A0A8U0HVL4</accession>
<protein>
    <submittedName>
        <fullName evidence="3">Nuclear transport factor 2 family protein</fullName>
    </submittedName>
</protein>
<feature type="compositionally biased region" description="Low complexity" evidence="1">
    <location>
        <begin position="72"/>
        <end position="91"/>
    </location>
</feature>
<organism evidence="3 4">
    <name type="scientific">Halorussus limi</name>
    <dbReference type="NCBI Taxonomy" id="2938695"/>
    <lineage>
        <taxon>Archaea</taxon>
        <taxon>Methanobacteriati</taxon>
        <taxon>Methanobacteriota</taxon>
        <taxon>Stenosarchaea group</taxon>
        <taxon>Halobacteria</taxon>
        <taxon>Halobacteriales</taxon>
        <taxon>Haladaptataceae</taxon>
        <taxon>Halorussus</taxon>
    </lineage>
</organism>
<feature type="domain" description="SnoaL-like" evidence="2">
    <location>
        <begin position="5"/>
        <end position="149"/>
    </location>
</feature>
<proteinExistence type="predicted"/>
<keyword evidence="4" id="KW-1185">Reference proteome</keyword>
<dbReference type="RefSeq" id="WP_248650779.1">
    <property type="nucleotide sequence ID" value="NZ_CP096659.1"/>
</dbReference>
<dbReference type="InterPro" id="IPR032710">
    <property type="entry name" value="NTF2-like_dom_sf"/>
</dbReference>
<dbReference type="KEGG" id="halx:M0R89_01375"/>
<evidence type="ECO:0000259" key="2">
    <source>
        <dbReference type="Pfam" id="PF13474"/>
    </source>
</evidence>
<evidence type="ECO:0000313" key="4">
    <source>
        <dbReference type="Proteomes" id="UP000830729"/>
    </source>
</evidence>
<evidence type="ECO:0000256" key="1">
    <source>
        <dbReference type="SAM" id="MobiDB-lite"/>
    </source>
</evidence>
<dbReference type="EMBL" id="CP096659">
    <property type="protein sequence ID" value="UPV74736.1"/>
    <property type="molecule type" value="Genomic_DNA"/>
</dbReference>
<dbReference type="GeneID" id="72183808"/>
<dbReference type="InterPro" id="IPR037401">
    <property type="entry name" value="SnoaL-like"/>
</dbReference>
<dbReference type="SUPFAM" id="SSF54427">
    <property type="entry name" value="NTF2-like"/>
    <property type="match status" value="1"/>
</dbReference>
<name>A0A8U0HVL4_9EURY</name>
<feature type="region of interest" description="Disordered" evidence="1">
    <location>
        <begin position="109"/>
        <end position="135"/>
    </location>
</feature>
<dbReference type="Proteomes" id="UP000830729">
    <property type="component" value="Chromosome"/>
</dbReference>
<dbReference type="Gene3D" id="3.10.450.50">
    <property type="match status" value="1"/>
</dbReference>
<gene>
    <name evidence="3" type="ORF">M0R89_01375</name>
</gene>